<organism evidence="6 7">
    <name type="scientific">Natronogracilivirga saccharolytica</name>
    <dbReference type="NCBI Taxonomy" id="2812953"/>
    <lineage>
        <taxon>Bacteria</taxon>
        <taxon>Pseudomonadati</taxon>
        <taxon>Balneolota</taxon>
        <taxon>Balneolia</taxon>
        <taxon>Balneolales</taxon>
        <taxon>Cyclonatronaceae</taxon>
        <taxon>Natronogracilivirga</taxon>
    </lineage>
</organism>
<dbReference type="PRINTS" id="PR00207">
    <property type="entry name" value="FLAGELLIN"/>
</dbReference>
<comment type="function">
    <text evidence="3">Flagellin is the subunit protein which polymerizes to form the filaments of bacterial flagella.</text>
</comment>
<name>A0A8J7RS73_9BACT</name>
<dbReference type="InterPro" id="IPR001492">
    <property type="entry name" value="Flagellin"/>
</dbReference>
<comment type="caution">
    <text evidence="6">The sequence shown here is derived from an EMBL/GenBank/DDBJ whole genome shotgun (WGS) entry which is preliminary data.</text>
</comment>
<accession>A0A8J7RS73</accession>
<dbReference type="InterPro" id="IPR046358">
    <property type="entry name" value="Flagellin_C"/>
</dbReference>
<dbReference type="SUPFAM" id="SSF64518">
    <property type="entry name" value="Phase 1 flagellin"/>
    <property type="match status" value="1"/>
</dbReference>
<keyword evidence="6" id="KW-0966">Cell projection</keyword>
<keyword evidence="6" id="KW-0282">Flagellum</keyword>
<dbReference type="GO" id="GO:0005576">
    <property type="term" value="C:extracellular region"/>
    <property type="evidence" value="ECO:0007669"/>
    <property type="project" value="UniProtKB-SubCell"/>
</dbReference>
<evidence type="ECO:0000259" key="5">
    <source>
        <dbReference type="Pfam" id="PF00700"/>
    </source>
</evidence>
<keyword evidence="2 3" id="KW-0975">Bacterial flagellum</keyword>
<dbReference type="Pfam" id="PF00700">
    <property type="entry name" value="Flagellin_C"/>
    <property type="match status" value="1"/>
</dbReference>
<dbReference type="GO" id="GO:0005198">
    <property type="term" value="F:structural molecule activity"/>
    <property type="evidence" value="ECO:0007669"/>
    <property type="project" value="UniProtKB-UniRule"/>
</dbReference>
<gene>
    <name evidence="6" type="ORF">NATSA_04810</name>
</gene>
<feature type="domain" description="Flagellin C-terminal" evidence="5">
    <location>
        <begin position="242"/>
        <end position="326"/>
    </location>
</feature>
<dbReference type="InterPro" id="IPR042187">
    <property type="entry name" value="Flagellin_C_sub2"/>
</dbReference>
<keyword evidence="3" id="KW-0964">Secreted</keyword>
<dbReference type="InterPro" id="IPR001029">
    <property type="entry name" value="Flagellin_N"/>
</dbReference>
<dbReference type="GO" id="GO:0009288">
    <property type="term" value="C:bacterial-type flagellum"/>
    <property type="evidence" value="ECO:0007669"/>
    <property type="project" value="UniProtKB-SubCell"/>
</dbReference>
<dbReference type="Gene3D" id="1.20.1330.10">
    <property type="entry name" value="f41 fragment of flagellin, N-terminal domain"/>
    <property type="match status" value="1"/>
</dbReference>
<dbReference type="RefSeq" id="WP_210510882.1">
    <property type="nucleotide sequence ID" value="NZ_JAFIDN010000003.1"/>
</dbReference>
<reference evidence="6" key="1">
    <citation type="submission" date="2021-02" db="EMBL/GenBank/DDBJ databases">
        <title>Natronogracilivirga saccharolytica gen. nov. sp. nov. a new anaerobic, haloalkiliphilic carbohydrate-fermenting bacterium from soda lake and proposing of Cyclonatronumiaceae fam. nov. in the phylum Balneolaeota.</title>
        <authorList>
            <person name="Zhilina T.N."/>
            <person name="Sorokin D.Y."/>
            <person name="Zavarzina D.G."/>
            <person name="Toshchakov S.V."/>
            <person name="Kublanov I.V."/>
        </authorList>
    </citation>
    <scope>NUCLEOTIDE SEQUENCE</scope>
    <source>
        <strain evidence="6">Z-1702</strain>
    </source>
</reference>
<dbReference type="Pfam" id="PF00669">
    <property type="entry name" value="Flagellin_N"/>
    <property type="match status" value="1"/>
</dbReference>
<keyword evidence="7" id="KW-1185">Reference proteome</keyword>
<feature type="domain" description="Flagellin N-terminal" evidence="4">
    <location>
        <begin position="10"/>
        <end position="145"/>
    </location>
</feature>
<protein>
    <recommendedName>
        <fullName evidence="3">Flagellin</fullName>
    </recommendedName>
</protein>
<evidence type="ECO:0000256" key="1">
    <source>
        <dbReference type="ARBA" id="ARBA00005709"/>
    </source>
</evidence>
<dbReference type="EMBL" id="JAFIDN010000003">
    <property type="protein sequence ID" value="MBP3191982.1"/>
    <property type="molecule type" value="Genomic_DNA"/>
</dbReference>
<evidence type="ECO:0000259" key="4">
    <source>
        <dbReference type="Pfam" id="PF00669"/>
    </source>
</evidence>
<dbReference type="AlphaFoldDB" id="A0A8J7RS73"/>
<dbReference type="PANTHER" id="PTHR42792:SF2">
    <property type="entry name" value="FLAGELLIN"/>
    <property type="match status" value="1"/>
</dbReference>
<evidence type="ECO:0000313" key="6">
    <source>
        <dbReference type="EMBL" id="MBP3191982.1"/>
    </source>
</evidence>
<evidence type="ECO:0000256" key="2">
    <source>
        <dbReference type="ARBA" id="ARBA00023143"/>
    </source>
</evidence>
<dbReference type="Proteomes" id="UP000673975">
    <property type="component" value="Unassembled WGS sequence"/>
</dbReference>
<comment type="subcellular location">
    <subcellularLocation>
        <location evidence="3">Secreted</location>
    </subcellularLocation>
    <subcellularLocation>
        <location evidence="3">Bacterial flagellum</location>
    </subcellularLocation>
</comment>
<evidence type="ECO:0000256" key="3">
    <source>
        <dbReference type="RuleBase" id="RU362073"/>
    </source>
</evidence>
<sequence>MSSFGDLNRINTNIQSRDSQLSLNRINRNLAENQMRMSTGLRINKAEDDAAGYSIATKLNSRVTGLDQALQNVGDAKSVLDIAESSFDTIMDSLIEMKGLATQAANDTLGAEERKYIGEQIFALGDDINEIANQSVFQDYELLNGDDGDFETDLTLVFQVGERAQDVLEANLSPVNVAALFDGDENGITGFTAGDGADGSTIDNIILDTTDTGPGTQGSLVFNSQIDEDGDAAEATDFRAFIGAVDEAINRMSERVNDIGMSQSSLSVREVTLSQSISANEAAASRIMDTDFAKEQSESVRLQILQQTATSSLAQANQGPQSVLGFIGG</sequence>
<keyword evidence="6" id="KW-0969">Cilium</keyword>
<dbReference type="PANTHER" id="PTHR42792">
    <property type="entry name" value="FLAGELLIN"/>
    <property type="match status" value="1"/>
</dbReference>
<comment type="similarity">
    <text evidence="1 3">Belongs to the bacterial flagellin family.</text>
</comment>
<evidence type="ECO:0000313" key="7">
    <source>
        <dbReference type="Proteomes" id="UP000673975"/>
    </source>
</evidence>
<dbReference type="Gene3D" id="6.10.10.10">
    <property type="entry name" value="Flagellar export chaperone, C-terminal domain"/>
    <property type="match status" value="1"/>
</dbReference>
<proteinExistence type="inferred from homology"/>